<accession>A0AB38LNI0</accession>
<reference evidence="1 2" key="1">
    <citation type="submission" date="2018-10" db="EMBL/GenBank/DDBJ databases">
        <title>Fifty Aureobasidium pullulans genomes reveal a recombining polyextremotolerant generalist.</title>
        <authorList>
            <person name="Gostincar C."/>
            <person name="Turk M."/>
            <person name="Zajc J."/>
            <person name="Gunde-Cimerman N."/>
        </authorList>
    </citation>
    <scope>NUCLEOTIDE SEQUENCE [LARGE SCALE GENOMIC DNA]</scope>
    <source>
        <strain evidence="1 2">EXF-4256</strain>
    </source>
</reference>
<evidence type="ECO:0000313" key="1">
    <source>
        <dbReference type="EMBL" id="THY69543.1"/>
    </source>
</evidence>
<name>A0AB38LNI0_AURPU</name>
<evidence type="ECO:0000313" key="2">
    <source>
        <dbReference type="Proteomes" id="UP000305064"/>
    </source>
</evidence>
<comment type="caution">
    <text evidence="1">The sequence shown here is derived from an EMBL/GenBank/DDBJ whole genome shotgun (WGS) entry which is preliminary data.</text>
</comment>
<sequence length="126" mass="14626">MVALMNCPLHEINRMSSKIDTLNDLPMHQHHVGPEDNIYIFIQEQGEAHDGITWRPDIGILNQLGQECHQKLTVQRQGRCRDGAELRRPNYWMAACRSCWSAFVCRGQRFDFHQIALSLILHPSDF</sequence>
<protein>
    <submittedName>
        <fullName evidence="1">Uncharacterized protein</fullName>
    </submittedName>
</protein>
<gene>
    <name evidence="1" type="ORF">D6C94_09455</name>
</gene>
<dbReference type="AlphaFoldDB" id="A0AB38LNI0"/>
<proteinExistence type="predicted"/>
<dbReference type="EMBL" id="QZBJ01000098">
    <property type="protein sequence ID" value="THY69543.1"/>
    <property type="molecule type" value="Genomic_DNA"/>
</dbReference>
<dbReference type="Proteomes" id="UP000305064">
    <property type="component" value="Unassembled WGS sequence"/>
</dbReference>
<organism evidence="1 2">
    <name type="scientific">Aureobasidium pullulans</name>
    <name type="common">Black yeast</name>
    <name type="synonym">Pullularia pullulans</name>
    <dbReference type="NCBI Taxonomy" id="5580"/>
    <lineage>
        <taxon>Eukaryota</taxon>
        <taxon>Fungi</taxon>
        <taxon>Dikarya</taxon>
        <taxon>Ascomycota</taxon>
        <taxon>Pezizomycotina</taxon>
        <taxon>Dothideomycetes</taxon>
        <taxon>Dothideomycetidae</taxon>
        <taxon>Dothideales</taxon>
        <taxon>Saccotheciaceae</taxon>
        <taxon>Aureobasidium</taxon>
    </lineage>
</organism>